<name>A0A7R7IFY2_9FIRM</name>
<dbReference type="AlphaFoldDB" id="A0A7R7IFY2"/>
<dbReference type="CDD" id="cd01427">
    <property type="entry name" value="HAD_like"/>
    <property type="match status" value="1"/>
</dbReference>
<dbReference type="SUPFAM" id="SSF56784">
    <property type="entry name" value="HAD-like"/>
    <property type="match status" value="1"/>
</dbReference>
<dbReference type="SUPFAM" id="SSF53335">
    <property type="entry name" value="S-adenosyl-L-methionine-dependent methyltransferases"/>
    <property type="match status" value="1"/>
</dbReference>
<proteinExistence type="predicted"/>
<dbReference type="Proteomes" id="UP000595897">
    <property type="component" value="Chromosome"/>
</dbReference>
<keyword evidence="2" id="KW-1185">Reference proteome</keyword>
<dbReference type="Gene3D" id="3.40.50.720">
    <property type="entry name" value="NAD(P)-binding Rossmann-like Domain"/>
    <property type="match status" value="1"/>
</dbReference>
<dbReference type="Gene3D" id="1.10.150.400">
    <property type="match status" value="1"/>
</dbReference>
<evidence type="ECO:0000313" key="1">
    <source>
        <dbReference type="EMBL" id="BCN32543.1"/>
    </source>
</evidence>
<dbReference type="InterPro" id="IPR036412">
    <property type="entry name" value="HAD-like_sf"/>
</dbReference>
<dbReference type="InterPro" id="IPR029063">
    <property type="entry name" value="SAM-dependent_MTases_sf"/>
</dbReference>
<dbReference type="Pfam" id="PF13419">
    <property type="entry name" value="HAD_2"/>
    <property type="match status" value="1"/>
</dbReference>
<organism evidence="1 2">
    <name type="scientific">Anaeromicropila herbilytica</name>
    <dbReference type="NCBI Taxonomy" id="2785025"/>
    <lineage>
        <taxon>Bacteria</taxon>
        <taxon>Bacillati</taxon>
        <taxon>Bacillota</taxon>
        <taxon>Clostridia</taxon>
        <taxon>Lachnospirales</taxon>
        <taxon>Lachnospiraceae</taxon>
        <taxon>Anaeromicropila</taxon>
    </lineage>
</organism>
<dbReference type="InterPro" id="IPR041492">
    <property type="entry name" value="HAD_2"/>
</dbReference>
<accession>A0A7R7IFY2</accession>
<evidence type="ECO:0000313" key="2">
    <source>
        <dbReference type="Proteomes" id="UP000595897"/>
    </source>
</evidence>
<dbReference type="InterPro" id="IPR023214">
    <property type="entry name" value="HAD_sf"/>
</dbReference>
<protein>
    <recommendedName>
        <fullName evidence="3">HAD family hydrolase</fullName>
    </recommendedName>
</protein>
<dbReference type="KEGG" id="ahb:bsdtb5_38380"/>
<evidence type="ECO:0008006" key="3">
    <source>
        <dbReference type="Google" id="ProtNLM"/>
    </source>
</evidence>
<dbReference type="EMBL" id="AP024169">
    <property type="protein sequence ID" value="BCN32543.1"/>
    <property type="molecule type" value="Genomic_DNA"/>
</dbReference>
<gene>
    <name evidence="1" type="ORF">bsdtb5_38380</name>
</gene>
<reference evidence="1 2" key="1">
    <citation type="submission" date="2020-11" db="EMBL/GenBank/DDBJ databases">
        <title>Draft genome sequencing of a Lachnospiraceae strain isolated from anoxic soil subjected to BSD treatment.</title>
        <authorList>
            <person name="Uek A."/>
            <person name="Tonouchi A."/>
        </authorList>
    </citation>
    <scope>NUCLEOTIDE SEQUENCE [LARGE SCALE GENOMIC DNA]</scope>
    <source>
        <strain evidence="1 2">TB5</strain>
    </source>
</reference>
<sequence>MRYSLDSLKKQINSIGSIEIVSFDIFDTVLFRTVKKPSDAFLIIADHARKLRILNEYISDEAFKNIRIEAEKSARYNKKILNMDTEVTLKEIYNCMPKIISSIDRMVEIEIEVEKHVCYLNSLMAELISYLHSVNKKIIFTSDMYLNKQQITEILVENNFDIQLIDDIIVSCDYLKSKRSGELYNIVLDKYKADANQVIHIGDNYTSDIISAHSYGIHTIYYDVISCDDTLEMQMEELKYGDLVPEIYSLRKYLLSMDLKYSEEERKWFDIGACVMGPLLSAATEWVLDTADENNILNIYPLMREGKILSKLLDQAQKARNTKYNIKPTYVSRKALLLPSIQHIDKERIKEILNIRYIKIKDVFQLLNIEELMNEFIEYSDLEVRESRGIDMNSSTIGNALEEYLLSDKVSSSINSKVKDHADLAFNYLKDVGLHKECITIDLGFKGTIQCGIEQLLGKYNISSNNINMLIFASKNSVETVMKNIDLRGYAGTCGENDDLISLIKLYPFILEQLMMCDEGTTVGYVKEDNKVKPITKEIDSIAEKQFLFVDLCQQGILAYQKIYLEVLSKKKYLKSLNKRELTKIICRMLNSPTLAEALLLSKLNHEENYGAESFKQICRDEHLKLIKDKGIEYFCSSVSPRDVLWLEGLIVQADPLYYFNKIVENSESNYEKSILKIIKKISDANVSEIVIIGAGEVGRKVCKYLQLYGIKVEAFIDNNKKLHGHCIENIQVKSMNTKFKSNNFIIASFAFITELKKQANDTLGKNIALYYQGM</sequence>
<dbReference type="Gene3D" id="3.40.50.1000">
    <property type="entry name" value="HAD superfamily/HAD-like"/>
    <property type="match status" value="1"/>
</dbReference>